<dbReference type="PANTHER" id="PTHR43618">
    <property type="entry name" value="7-ALPHA-HYDROXYSTEROID DEHYDROGENASE"/>
    <property type="match status" value="1"/>
</dbReference>
<dbReference type="InterPro" id="IPR036291">
    <property type="entry name" value="NAD(P)-bd_dom_sf"/>
</dbReference>
<gene>
    <name evidence="4" type="ORF">VKT23_018080</name>
</gene>
<dbReference type="PRINTS" id="PR00081">
    <property type="entry name" value="GDHRDH"/>
</dbReference>
<accession>A0ABR1ITD6</accession>
<dbReference type="Gene3D" id="3.40.50.720">
    <property type="entry name" value="NAD(P)-binding Rossmann-like Domain"/>
    <property type="match status" value="1"/>
</dbReference>
<dbReference type="InterPro" id="IPR052178">
    <property type="entry name" value="Sec_Metab_Biosynth_SDR"/>
</dbReference>
<dbReference type="InterPro" id="IPR002347">
    <property type="entry name" value="SDR_fam"/>
</dbReference>
<protein>
    <recommendedName>
        <fullName evidence="6">NAD(P)-binding protein</fullName>
    </recommendedName>
</protein>
<keyword evidence="5" id="KW-1185">Reference proteome</keyword>
<dbReference type="PRINTS" id="PR00080">
    <property type="entry name" value="SDRFAMILY"/>
</dbReference>
<comment type="caution">
    <text evidence="4">The sequence shown here is derived from an EMBL/GenBank/DDBJ whole genome shotgun (WGS) entry which is preliminary data.</text>
</comment>
<comment type="similarity">
    <text evidence="1">Belongs to the short-chain dehydrogenases/reductases (SDR) family.</text>
</comment>
<dbReference type="PANTHER" id="PTHR43618:SF8">
    <property type="entry name" value="7ALPHA-HYDROXYSTEROID DEHYDROGENASE"/>
    <property type="match status" value="1"/>
</dbReference>
<evidence type="ECO:0000256" key="2">
    <source>
        <dbReference type="ARBA" id="ARBA00022857"/>
    </source>
</evidence>
<evidence type="ECO:0000313" key="4">
    <source>
        <dbReference type="EMBL" id="KAK7438466.1"/>
    </source>
</evidence>
<organism evidence="4 5">
    <name type="scientific">Marasmiellus scandens</name>
    <dbReference type="NCBI Taxonomy" id="2682957"/>
    <lineage>
        <taxon>Eukaryota</taxon>
        <taxon>Fungi</taxon>
        <taxon>Dikarya</taxon>
        <taxon>Basidiomycota</taxon>
        <taxon>Agaricomycotina</taxon>
        <taxon>Agaricomycetes</taxon>
        <taxon>Agaricomycetidae</taxon>
        <taxon>Agaricales</taxon>
        <taxon>Marasmiineae</taxon>
        <taxon>Omphalotaceae</taxon>
        <taxon>Marasmiellus</taxon>
    </lineage>
</organism>
<dbReference type="SUPFAM" id="SSF51735">
    <property type="entry name" value="NAD(P)-binding Rossmann-fold domains"/>
    <property type="match status" value="1"/>
</dbReference>
<name>A0ABR1ITD6_9AGAR</name>
<evidence type="ECO:0000256" key="1">
    <source>
        <dbReference type="ARBA" id="ARBA00006484"/>
    </source>
</evidence>
<evidence type="ECO:0008006" key="6">
    <source>
        <dbReference type="Google" id="ProtNLM"/>
    </source>
</evidence>
<sequence length="285" mass="29913">MSVPDLSVPTLFNIKGKIALVTGGSTGIGKMIASAFAQNGCKVYIASRKEDQLQQAVSEIRQKATAPVDYIVANVGSKAGCDALIAEFKKRENKLHILVNNSGISWGGPFDDFPEEKGWDNVFNVNVKSIFYMSAGLTPLLTASSGGSLDPSRIINISSTASVEPSSESPLSRPGNGTWSYQPSKAAVNHITSQFALKLGPQHVTCNAILPGVFPSRMTEFGLKTAGEGTFISFQPTGRVGNAQDMAGLALFLVSPASAHITGAHIITDGGARYGSARAAPVTKL</sequence>
<keyword evidence="2" id="KW-0521">NADP</keyword>
<keyword evidence="3" id="KW-0560">Oxidoreductase</keyword>
<dbReference type="EMBL" id="JBANRG010000079">
    <property type="protein sequence ID" value="KAK7438466.1"/>
    <property type="molecule type" value="Genomic_DNA"/>
</dbReference>
<evidence type="ECO:0000313" key="5">
    <source>
        <dbReference type="Proteomes" id="UP001498398"/>
    </source>
</evidence>
<dbReference type="Proteomes" id="UP001498398">
    <property type="component" value="Unassembled WGS sequence"/>
</dbReference>
<reference evidence="4 5" key="1">
    <citation type="submission" date="2024-01" db="EMBL/GenBank/DDBJ databases">
        <title>A draft genome for the cacao thread blight pathogen Marasmiellus scandens.</title>
        <authorList>
            <person name="Baruah I.K."/>
            <person name="Leung J."/>
            <person name="Bukari Y."/>
            <person name="Amoako-Attah I."/>
            <person name="Meinhardt L.W."/>
            <person name="Bailey B.A."/>
            <person name="Cohen S.P."/>
        </authorList>
    </citation>
    <scope>NUCLEOTIDE SEQUENCE [LARGE SCALE GENOMIC DNA]</scope>
    <source>
        <strain evidence="4 5">GH-19</strain>
    </source>
</reference>
<proteinExistence type="inferred from homology"/>
<dbReference type="Pfam" id="PF13561">
    <property type="entry name" value="adh_short_C2"/>
    <property type="match status" value="1"/>
</dbReference>
<evidence type="ECO:0000256" key="3">
    <source>
        <dbReference type="ARBA" id="ARBA00023002"/>
    </source>
</evidence>